<dbReference type="AlphaFoldDB" id="A0A0F7JLI8"/>
<dbReference type="Gene3D" id="1.20.58.520">
    <property type="entry name" value="Amidohydrolase"/>
    <property type="match status" value="1"/>
</dbReference>
<dbReference type="RefSeq" id="WP_046843102.1">
    <property type="nucleotide sequence ID" value="NZ_CP011389.1"/>
</dbReference>
<gene>
    <name evidence="2" type="ORF">SY84_05050</name>
</gene>
<dbReference type="Pfam" id="PF01979">
    <property type="entry name" value="Amidohydro_1"/>
    <property type="match status" value="1"/>
</dbReference>
<dbReference type="Gene3D" id="3.30.110.90">
    <property type="entry name" value="Amidohydrolase"/>
    <property type="match status" value="1"/>
</dbReference>
<accession>A0A0F7JLI8</accession>
<evidence type="ECO:0000313" key="3">
    <source>
        <dbReference type="Proteomes" id="UP000034024"/>
    </source>
</evidence>
<dbReference type="InterPro" id="IPR006680">
    <property type="entry name" value="Amidohydro-rel"/>
</dbReference>
<dbReference type="InterPro" id="IPR051781">
    <property type="entry name" value="Metallo-dep_Hydrolase"/>
</dbReference>
<evidence type="ECO:0000313" key="2">
    <source>
        <dbReference type="EMBL" id="AKH16527.1"/>
    </source>
</evidence>
<dbReference type="OrthoDB" id="9797498at2"/>
<dbReference type="KEGG" id="dch:SY84_05050"/>
<dbReference type="EMBL" id="CP011389">
    <property type="protein sequence ID" value="AKH16527.1"/>
    <property type="molecule type" value="Genomic_DNA"/>
</dbReference>
<dbReference type="Gene3D" id="3.40.50.10910">
    <property type="entry name" value="Amidohydrolase"/>
    <property type="match status" value="1"/>
</dbReference>
<reference evidence="2 3" key="1">
    <citation type="submission" date="2015-01" db="EMBL/GenBank/DDBJ databases">
        <title>Deinococcus soli/N5/whole genome sequencing.</title>
        <authorList>
            <person name="Kim M.K."/>
            <person name="Srinivasan S."/>
            <person name="Lee J.-J."/>
        </authorList>
    </citation>
    <scope>NUCLEOTIDE SEQUENCE [LARGE SCALE GENOMIC DNA]</scope>
    <source>
        <strain evidence="2 3">N5</strain>
    </source>
</reference>
<sequence length="446" mass="45897">MPTFTLPTLPDLSPATPVLWRGRVWTGVEDAPLNDGAVLTRAGRIEAVGPATQLAALEDAVTVQTDGTILPGLIDLHVHARPRYLPWFVAAGVTTVRDACNSLETVAALLNPAGLAPRVLPSGPLLDGPDAFFRQFGPGAVHEPGDGQEYSAGALIVRTPAQAERAVAFLADQGVTHLKLYEALAPDVYAAATRAAARLDLPVMTDLGMLTTRGRAAQVDARQALALGVRSIEHASGFALAATRAGFDPAGELSAALLDELAALTVQAGTALVPTLSVFEPLATDTPPDQRDLPLAGQGGPVRESLDAQWHAVHAGTRPIRSLAQADARLAAQLAVRVARLGGRVGAGTDTPAGAFTLPGGGLHAELERLVQAGLTPAQALRAATGTAADILGRADLGRVQPGAVADLLVVAGDPTTDVRATRDVRLVVQGGRPLTPAALRATLEA</sequence>
<dbReference type="PANTHER" id="PTHR43135">
    <property type="entry name" value="ALPHA-D-RIBOSE 1-METHYLPHOSPHONATE 5-TRIPHOSPHATE DIPHOSPHATASE"/>
    <property type="match status" value="1"/>
</dbReference>
<keyword evidence="3" id="KW-1185">Reference proteome</keyword>
<dbReference type="GO" id="GO:0016810">
    <property type="term" value="F:hydrolase activity, acting on carbon-nitrogen (but not peptide) bonds"/>
    <property type="evidence" value="ECO:0007669"/>
    <property type="project" value="InterPro"/>
</dbReference>
<dbReference type="Proteomes" id="UP000034024">
    <property type="component" value="Chromosome"/>
</dbReference>
<evidence type="ECO:0000259" key="1">
    <source>
        <dbReference type="Pfam" id="PF01979"/>
    </source>
</evidence>
<protein>
    <recommendedName>
        <fullName evidence="1">Amidohydrolase-related domain-containing protein</fullName>
    </recommendedName>
</protein>
<proteinExistence type="predicted"/>
<dbReference type="PATRIC" id="fig|1309411.5.peg.1037"/>
<organism evidence="2 3">
    <name type="scientific">Deinococcus soli</name>
    <name type="common">ex Cha et al. 2016</name>
    <dbReference type="NCBI Taxonomy" id="1309411"/>
    <lineage>
        <taxon>Bacteria</taxon>
        <taxon>Thermotogati</taxon>
        <taxon>Deinococcota</taxon>
        <taxon>Deinococci</taxon>
        <taxon>Deinococcales</taxon>
        <taxon>Deinococcaceae</taxon>
        <taxon>Deinococcus</taxon>
    </lineage>
</organism>
<dbReference type="SUPFAM" id="SSF51338">
    <property type="entry name" value="Composite domain of metallo-dependent hydrolases"/>
    <property type="match status" value="1"/>
</dbReference>
<dbReference type="SUPFAM" id="SSF51556">
    <property type="entry name" value="Metallo-dependent hydrolases"/>
    <property type="match status" value="1"/>
</dbReference>
<dbReference type="Gene3D" id="2.30.40.10">
    <property type="entry name" value="Urease, subunit C, domain 1"/>
    <property type="match status" value="1"/>
</dbReference>
<dbReference type="PANTHER" id="PTHR43135:SF3">
    <property type="entry name" value="ALPHA-D-RIBOSE 1-METHYLPHOSPHONATE 5-TRIPHOSPHATE DIPHOSPHATASE"/>
    <property type="match status" value="1"/>
</dbReference>
<dbReference type="InterPro" id="IPR032466">
    <property type="entry name" value="Metal_Hydrolase"/>
</dbReference>
<name>A0A0F7JLI8_9DEIO</name>
<dbReference type="InterPro" id="IPR011059">
    <property type="entry name" value="Metal-dep_hydrolase_composite"/>
</dbReference>
<feature type="domain" description="Amidohydrolase-related" evidence="1">
    <location>
        <begin position="68"/>
        <end position="432"/>
    </location>
</feature>